<gene>
    <name evidence="1" type="ORF">OC842_004788</name>
</gene>
<comment type="caution">
    <text evidence="1">The sequence shown here is derived from an EMBL/GenBank/DDBJ whole genome shotgun (WGS) entry which is preliminary data.</text>
</comment>
<dbReference type="AlphaFoldDB" id="A0AAN6JJJ8"/>
<evidence type="ECO:0000313" key="2">
    <source>
        <dbReference type="Proteomes" id="UP001176521"/>
    </source>
</evidence>
<accession>A0AAN6JJJ8</accession>
<sequence length="438" mass="49255">MSFSDLPGEVVANIVDKVLHDCDTTNGSHSVSPPVSRPGPIDFIREAQLLRNVNRATNLAVDHSLKRKFHAFKPTFDPTARVHTTYWIPTLNSRRQDEVDYWQHHLGSPPPTIGNIRAQVANIDRANSIDPISVKVDARVTAYAMAYDFAGQSVAQFEKWIASGMLICRIARPNPRLRTLHIRMSLCNDFAFILEQILRQGQGLTDVVIEADMPTPWDYGNRSTLDLNNLTLPDTEYVRMDRLIIRAPGLDITAKTSSKFFERVKACTVFGFAVHSIKVPAGVAVWQWTQQLLKHMTSIERAEISVSADRFPGPLNNVAKQEIGVCFLPHLTHLTLDLQEVSADLLRYIEAPKLQHLRIRSQVNVGRRGPCKDGHFASLLTAVINCHGSYLDGFVALGKSLREVKDALDHTPRLNIKRYSSNEGWCRFGTGARERDYE</sequence>
<name>A0AAN6JJJ8_9BASI</name>
<proteinExistence type="predicted"/>
<dbReference type="EMBL" id="JAPDMQ010000301">
    <property type="protein sequence ID" value="KAK0527682.1"/>
    <property type="molecule type" value="Genomic_DNA"/>
</dbReference>
<evidence type="ECO:0000313" key="1">
    <source>
        <dbReference type="EMBL" id="KAK0527682.1"/>
    </source>
</evidence>
<organism evidence="1 2">
    <name type="scientific">Tilletia horrida</name>
    <dbReference type="NCBI Taxonomy" id="155126"/>
    <lineage>
        <taxon>Eukaryota</taxon>
        <taxon>Fungi</taxon>
        <taxon>Dikarya</taxon>
        <taxon>Basidiomycota</taxon>
        <taxon>Ustilaginomycotina</taxon>
        <taxon>Exobasidiomycetes</taxon>
        <taxon>Tilletiales</taxon>
        <taxon>Tilletiaceae</taxon>
        <taxon>Tilletia</taxon>
    </lineage>
</organism>
<dbReference type="Proteomes" id="UP001176521">
    <property type="component" value="Unassembled WGS sequence"/>
</dbReference>
<reference evidence="1" key="1">
    <citation type="journal article" date="2023" name="PhytoFront">
        <title>Draft Genome Resources of Seven Strains of Tilletia horrida, Causal Agent of Kernel Smut of Rice.</title>
        <authorList>
            <person name="Khanal S."/>
            <person name="Antony Babu S."/>
            <person name="Zhou X.G."/>
        </authorList>
    </citation>
    <scope>NUCLEOTIDE SEQUENCE</scope>
    <source>
        <strain evidence="1">TX3</strain>
    </source>
</reference>
<protein>
    <submittedName>
        <fullName evidence="1">Uncharacterized protein</fullName>
    </submittedName>
</protein>
<keyword evidence="2" id="KW-1185">Reference proteome</keyword>